<dbReference type="AlphaFoldDB" id="A0A4P9VUC5"/>
<keyword evidence="1" id="KW-0472">Membrane</keyword>
<keyword evidence="1" id="KW-1133">Transmembrane helix</keyword>
<dbReference type="OrthoDB" id="2141421at2759"/>
<feature type="transmembrane region" description="Helical" evidence="1">
    <location>
        <begin position="56"/>
        <end position="74"/>
    </location>
</feature>
<proteinExistence type="predicted"/>
<dbReference type="EMBL" id="ML001549">
    <property type="protein sequence ID" value="RKO83189.1"/>
    <property type="molecule type" value="Genomic_DNA"/>
</dbReference>
<accession>A0A4P9VUC5</accession>
<keyword evidence="3" id="KW-1185">Reference proteome</keyword>
<gene>
    <name evidence="2" type="ORF">BDK51DRAFT_25878</name>
</gene>
<evidence type="ECO:0008006" key="4">
    <source>
        <dbReference type="Google" id="ProtNLM"/>
    </source>
</evidence>
<organism evidence="2 3">
    <name type="scientific">Blyttiomyces helicus</name>
    <dbReference type="NCBI Taxonomy" id="388810"/>
    <lineage>
        <taxon>Eukaryota</taxon>
        <taxon>Fungi</taxon>
        <taxon>Fungi incertae sedis</taxon>
        <taxon>Chytridiomycota</taxon>
        <taxon>Chytridiomycota incertae sedis</taxon>
        <taxon>Chytridiomycetes</taxon>
        <taxon>Chytridiomycetes incertae sedis</taxon>
        <taxon>Blyttiomyces</taxon>
    </lineage>
</organism>
<evidence type="ECO:0000313" key="3">
    <source>
        <dbReference type="Proteomes" id="UP000269721"/>
    </source>
</evidence>
<feature type="transmembrane region" description="Helical" evidence="1">
    <location>
        <begin position="81"/>
        <end position="100"/>
    </location>
</feature>
<dbReference type="Pfam" id="PF16015">
    <property type="entry name" value="Promethin"/>
    <property type="match status" value="1"/>
</dbReference>
<sequence length="138" mass="14827">MASPTPKPVIGNRIVSLFNQTSSALRPYVGMAHEGVMQAIATGKTVLDRYPPIKSFVYTLGAASAIPVAVFTGYAATSGTIIVSIAGTWVAFVQGGFLLFGAFFLFWWLLGAFIVACISSFWFTMAYLAFQVGKRIEA</sequence>
<evidence type="ECO:0000256" key="1">
    <source>
        <dbReference type="SAM" id="Phobius"/>
    </source>
</evidence>
<keyword evidence="1" id="KW-0812">Transmembrane</keyword>
<dbReference type="Proteomes" id="UP000269721">
    <property type="component" value="Unassembled WGS sequence"/>
</dbReference>
<reference evidence="3" key="1">
    <citation type="journal article" date="2018" name="Nat. Microbiol.">
        <title>Leveraging single-cell genomics to expand the fungal tree of life.</title>
        <authorList>
            <person name="Ahrendt S.R."/>
            <person name="Quandt C.A."/>
            <person name="Ciobanu D."/>
            <person name="Clum A."/>
            <person name="Salamov A."/>
            <person name="Andreopoulos B."/>
            <person name="Cheng J.F."/>
            <person name="Woyke T."/>
            <person name="Pelin A."/>
            <person name="Henrissat B."/>
            <person name="Reynolds N.K."/>
            <person name="Benny G.L."/>
            <person name="Smith M.E."/>
            <person name="James T.Y."/>
            <person name="Grigoriev I.V."/>
        </authorList>
    </citation>
    <scope>NUCLEOTIDE SEQUENCE [LARGE SCALE GENOMIC DNA]</scope>
</reference>
<evidence type="ECO:0000313" key="2">
    <source>
        <dbReference type="EMBL" id="RKO83189.1"/>
    </source>
</evidence>
<protein>
    <recommendedName>
        <fullName evidence="4">Transmembrane protein</fullName>
    </recommendedName>
</protein>
<feature type="transmembrane region" description="Helical" evidence="1">
    <location>
        <begin position="106"/>
        <end position="130"/>
    </location>
</feature>
<name>A0A4P9VUC5_9FUNG</name>